<name>E3EFS7_PAEPS</name>
<sequence length="121" mass="14494">MVRVVTKYNNLQDKDRINTALSFFIAHEKETLEGMKILWSEYFGYYYLICKKQAMGEKSFYKELQNDSRSTDDYIFQNLMYWNRLSEFEDMEMAMYIDPAIKAGKKNDYSDISIIGQQRKT</sequence>
<proteinExistence type="predicted"/>
<dbReference type="eggNOG" id="COG5362">
    <property type="taxonomic scope" value="Bacteria"/>
</dbReference>
<dbReference type="AlphaFoldDB" id="E3EFS7"/>
<dbReference type="HOGENOM" id="CLU_2035710_0_0_9"/>
<dbReference type="Proteomes" id="UP000006868">
    <property type="component" value="Chromosome"/>
</dbReference>
<dbReference type="EMBL" id="CP002213">
    <property type="protein sequence ID" value="ADO55799.2"/>
    <property type="molecule type" value="Genomic_DNA"/>
</dbReference>
<gene>
    <name evidence="1" type="ORF">PPSC2_08620</name>
</gene>
<protein>
    <submittedName>
        <fullName evidence="1">Uncharacterized protein</fullName>
    </submittedName>
</protein>
<organism evidence="1 2">
    <name type="scientific">Paenibacillus polymyxa (strain SC2)</name>
    <name type="common">Bacillus polymyxa</name>
    <dbReference type="NCBI Taxonomy" id="886882"/>
    <lineage>
        <taxon>Bacteria</taxon>
        <taxon>Bacillati</taxon>
        <taxon>Bacillota</taxon>
        <taxon>Bacilli</taxon>
        <taxon>Bacillales</taxon>
        <taxon>Paenibacillaceae</taxon>
        <taxon>Paenibacillus</taxon>
    </lineage>
</organism>
<reference evidence="1 2" key="1">
    <citation type="journal article" date="2011" name="J. Bacteriol.">
        <title>Complete genome sequence of Paenibacillus polymyxa SC2, a strain of plant growth-promoting Rhizobacterium with broad-spectrum antimicrobial activity.</title>
        <authorList>
            <person name="Ma M."/>
            <person name="Wang C."/>
            <person name="Ding Y."/>
            <person name="Li L."/>
            <person name="Shen D."/>
            <person name="Jiang X."/>
            <person name="Guan D."/>
            <person name="Cao F."/>
            <person name="Chen H."/>
            <person name="Feng R."/>
            <person name="Wang X."/>
            <person name="Ge Y."/>
            <person name="Yao L."/>
            <person name="Bing X."/>
            <person name="Yang X."/>
            <person name="Li J."/>
            <person name="Du B."/>
        </authorList>
    </citation>
    <scope>NUCLEOTIDE SEQUENCE [LARGE SCALE GENOMIC DNA]</scope>
    <source>
        <strain evidence="1 2">SC2</strain>
    </source>
</reference>
<evidence type="ECO:0000313" key="2">
    <source>
        <dbReference type="Proteomes" id="UP000006868"/>
    </source>
</evidence>
<evidence type="ECO:0000313" key="1">
    <source>
        <dbReference type="EMBL" id="ADO55799.2"/>
    </source>
</evidence>
<accession>E3EFS7</accession>
<dbReference type="KEGG" id="ppm:PPSC2_08620"/>
<dbReference type="PATRIC" id="fig|886882.15.peg.1815"/>